<dbReference type="EMBL" id="NSKC01000005">
    <property type="protein sequence ID" value="PAU83249.1"/>
    <property type="molecule type" value="Genomic_DNA"/>
</dbReference>
<evidence type="ECO:0008006" key="3">
    <source>
        <dbReference type="Google" id="ProtNLM"/>
    </source>
</evidence>
<dbReference type="AlphaFoldDB" id="A0A2A2FF74"/>
<name>A0A2A2FF74_9EURY</name>
<dbReference type="OrthoDB" id="324541at2157"/>
<reference evidence="1 2" key="1">
    <citation type="submission" date="2017-08" db="EMBL/GenBank/DDBJ databases">
        <title>The strain WRN001 was isolated from Binhai saline alkaline soil, Tianjin, China.</title>
        <authorList>
            <person name="Liu D."/>
            <person name="Zhang G."/>
        </authorList>
    </citation>
    <scope>NUCLEOTIDE SEQUENCE [LARGE SCALE GENOMIC DNA]</scope>
    <source>
        <strain evidence="1 2">WN019</strain>
    </source>
</reference>
<organism evidence="1 2">
    <name type="scientific">Halorubrum salipaludis</name>
    <dbReference type="NCBI Taxonomy" id="2032630"/>
    <lineage>
        <taxon>Archaea</taxon>
        <taxon>Methanobacteriati</taxon>
        <taxon>Methanobacteriota</taxon>
        <taxon>Stenosarchaea group</taxon>
        <taxon>Halobacteria</taxon>
        <taxon>Halobacteriales</taxon>
        <taxon>Haloferacaceae</taxon>
        <taxon>Halorubrum</taxon>
    </lineage>
</organism>
<evidence type="ECO:0000313" key="2">
    <source>
        <dbReference type="Proteomes" id="UP000218083"/>
    </source>
</evidence>
<comment type="caution">
    <text evidence="1">The sequence shown here is derived from an EMBL/GenBank/DDBJ whole genome shotgun (WGS) entry which is preliminary data.</text>
</comment>
<keyword evidence="2" id="KW-1185">Reference proteome</keyword>
<dbReference type="RefSeq" id="WP_095637214.1">
    <property type="nucleotide sequence ID" value="NZ_NSKC01000005.1"/>
</dbReference>
<sequence length="165" mass="18103">MRRRALLATAAAVSTTSLAGCPTPPWGEIPETIDGAEVTFRREHTGEFDPGDSDAFDAAELRRELDREPPRLLVRGRTMGGVQDCYRVSLIEATRSADLLSIRIAIEKRPLITACNDAAESHPYEVAVAFTEPPVPERVEVRHGEDTVLAETVSVTRDLGSRVHK</sequence>
<protein>
    <recommendedName>
        <fullName evidence="3">Lipoprotein</fullName>
    </recommendedName>
</protein>
<dbReference type="Proteomes" id="UP000218083">
    <property type="component" value="Unassembled WGS sequence"/>
</dbReference>
<proteinExistence type="predicted"/>
<evidence type="ECO:0000313" key="1">
    <source>
        <dbReference type="EMBL" id="PAU83249.1"/>
    </source>
</evidence>
<gene>
    <name evidence="1" type="ORF">CK500_10660</name>
</gene>
<dbReference type="PROSITE" id="PS51257">
    <property type="entry name" value="PROKAR_LIPOPROTEIN"/>
    <property type="match status" value="1"/>
</dbReference>
<accession>A0A2A2FF74</accession>